<evidence type="ECO:0000256" key="1">
    <source>
        <dbReference type="ARBA" id="ARBA00022829"/>
    </source>
</evidence>
<comment type="subcellular location">
    <subcellularLocation>
        <location evidence="3">Cytoplasm</location>
    </subcellularLocation>
    <text evidence="3">Associated with two foci at the outer edges of the nucleoid region in young cells, and at four foci within both cell halves in older cells.</text>
</comment>
<organism evidence="4 5">
    <name type="scientific">Trichococcus palustris</name>
    <dbReference type="NCBI Taxonomy" id="140314"/>
    <lineage>
        <taxon>Bacteria</taxon>
        <taxon>Bacillati</taxon>
        <taxon>Bacillota</taxon>
        <taxon>Bacilli</taxon>
        <taxon>Lactobacillales</taxon>
        <taxon>Carnobacteriaceae</taxon>
        <taxon>Trichococcus</taxon>
    </lineage>
</organism>
<dbReference type="PANTHER" id="PTHR33969">
    <property type="entry name" value="SEGREGATION AND CONDENSATION PROTEIN A"/>
    <property type="match status" value="1"/>
</dbReference>
<dbReference type="Pfam" id="PF02616">
    <property type="entry name" value="SMC_ScpA"/>
    <property type="match status" value="1"/>
</dbReference>
<evidence type="ECO:0000313" key="4">
    <source>
        <dbReference type="EMBL" id="CZQ83484.1"/>
    </source>
</evidence>
<dbReference type="InterPro" id="IPR003768">
    <property type="entry name" value="ScpA"/>
</dbReference>
<comment type="similarity">
    <text evidence="3">Belongs to the ScpA family.</text>
</comment>
<comment type="subunit">
    <text evidence="3">Component of a cohesin-like complex composed of ScpA, ScpB and the Smc homodimer, in which ScpA and ScpB bind to the head domain of Smc. The presence of the three proteins is required for the association of the complex with DNA.</text>
</comment>
<dbReference type="Gene3D" id="6.10.250.2410">
    <property type="match status" value="1"/>
</dbReference>
<name>A0A143Y747_9LACT</name>
<keyword evidence="3" id="KW-0132">Cell division</keyword>
<dbReference type="Gene3D" id="1.10.10.580">
    <property type="entry name" value="Structural maintenance of chromosome 1. Chain E"/>
    <property type="match status" value="1"/>
</dbReference>
<dbReference type="Proteomes" id="UP000242754">
    <property type="component" value="Unassembled WGS sequence"/>
</dbReference>
<keyword evidence="3" id="KW-0131">Cell cycle</keyword>
<dbReference type="GO" id="GO:0051301">
    <property type="term" value="P:cell division"/>
    <property type="evidence" value="ECO:0007669"/>
    <property type="project" value="UniProtKB-KW"/>
</dbReference>
<gene>
    <name evidence="3" type="primary">scpA</name>
    <name evidence="4" type="ORF">Tpal_452</name>
</gene>
<proteinExistence type="inferred from homology"/>
<dbReference type="STRING" id="140314.SAMN04488076_103161"/>
<keyword evidence="1 3" id="KW-0159">Chromosome partition</keyword>
<dbReference type="GO" id="GO:0007059">
    <property type="term" value="P:chromosome segregation"/>
    <property type="evidence" value="ECO:0007669"/>
    <property type="project" value="UniProtKB-UniRule"/>
</dbReference>
<dbReference type="OrthoDB" id="9811016at2"/>
<dbReference type="AlphaFoldDB" id="A0A143Y747"/>
<reference evidence="4 5" key="1">
    <citation type="submission" date="2016-02" db="EMBL/GenBank/DDBJ databases">
        <authorList>
            <person name="Wen L."/>
            <person name="He K."/>
            <person name="Yang H."/>
        </authorList>
    </citation>
    <scope>NUCLEOTIDE SEQUENCE [LARGE SCALE GENOMIC DNA]</scope>
    <source>
        <strain evidence="4">Trichococcus palustris</strain>
    </source>
</reference>
<evidence type="ECO:0000256" key="3">
    <source>
        <dbReference type="HAMAP-Rule" id="MF_01805"/>
    </source>
</evidence>
<comment type="function">
    <text evidence="3">Participates in chromosomal partition during cell division. May act via the formation of a condensin-like complex containing Smc and ScpB that pull DNA away from mid-cell into both cell halves.</text>
</comment>
<dbReference type="GO" id="GO:0006260">
    <property type="term" value="P:DNA replication"/>
    <property type="evidence" value="ECO:0007669"/>
    <property type="project" value="UniProtKB-UniRule"/>
</dbReference>
<dbReference type="InterPro" id="IPR023093">
    <property type="entry name" value="ScpA-like_C"/>
</dbReference>
<dbReference type="RefSeq" id="WP_087030751.1">
    <property type="nucleotide sequence ID" value="NZ_FJNE01000001.1"/>
</dbReference>
<keyword evidence="3" id="KW-0963">Cytoplasm</keyword>
<sequence>MIAPGENELTFKLPDFEGPLDLLLHLIKEMKVDIFDIPIAEITEQYLRYLDSMQELKLDVAGDYLLMAATLLEIKSRLLLPKKEIEFTEDFYEEGEDPRESLVQQLIEYKQFQGAAKALKELEQERGLYFTKNATDLEELQHSVPLSPGEVSATDLIAALQKMYQKLQKKKPLQAKMGQEQFTVEQTMRSILEKFDSLGATPQVRIPFAAFFEVQTKSQVVNTFLAMLELVKEREINFMQEEVYGDIYLIRIMGVLVDE</sequence>
<evidence type="ECO:0000256" key="2">
    <source>
        <dbReference type="ARBA" id="ARBA00044777"/>
    </source>
</evidence>
<dbReference type="PANTHER" id="PTHR33969:SF2">
    <property type="entry name" value="SEGREGATION AND CONDENSATION PROTEIN A"/>
    <property type="match status" value="1"/>
</dbReference>
<accession>A0A143Y747</accession>
<evidence type="ECO:0000313" key="5">
    <source>
        <dbReference type="Proteomes" id="UP000242754"/>
    </source>
</evidence>
<dbReference type="EMBL" id="FJNE01000001">
    <property type="protein sequence ID" value="CZQ83484.1"/>
    <property type="molecule type" value="Genomic_DNA"/>
</dbReference>
<keyword evidence="5" id="KW-1185">Reference proteome</keyword>
<dbReference type="HAMAP" id="MF_01805">
    <property type="entry name" value="ScpA"/>
    <property type="match status" value="1"/>
</dbReference>
<protein>
    <recommendedName>
        <fullName evidence="2 3">Segregation and condensation protein A</fullName>
    </recommendedName>
</protein>
<dbReference type="GO" id="GO:0005737">
    <property type="term" value="C:cytoplasm"/>
    <property type="evidence" value="ECO:0007669"/>
    <property type="project" value="UniProtKB-SubCell"/>
</dbReference>